<proteinExistence type="predicted"/>
<dbReference type="GO" id="GO:0005737">
    <property type="term" value="C:cytoplasm"/>
    <property type="evidence" value="ECO:0007669"/>
    <property type="project" value="TreeGrafter"/>
</dbReference>
<accession>A0A7J5XP20</accession>
<gene>
    <name evidence="2" type="ORF">F7725_010528</name>
</gene>
<protein>
    <submittedName>
        <fullName evidence="2">Uncharacterized protein</fullName>
    </submittedName>
</protein>
<dbReference type="PANTHER" id="PTHR15104:SF1">
    <property type="entry name" value="QDPRA PROTEIN"/>
    <property type="match status" value="1"/>
</dbReference>
<feature type="compositionally biased region" description="Basic and acidic residues" evidence="1">
    <location>
        <begin position="92"/>
        <end position="101"/>
    </location>
</feature>
<dbReference type="PANTHER" id="PTHR15104">
    <property type="entry name" value="DIHYDROPTERIDINE REDUCTASE"/>
    <property type="match status" value="1"/>
</dbReference>
<evidence type="ECO:0000313" key="3">
    <source>
        <dbReference type="Proteomes" id="UP000518266"/>
    </source>
</evidence>
<organism evidence="2 3">
    <name type="scientific">Dissostichus mawsoni</name>
    <name type="common">Antarctic cod</name>
    <dbReference type="NCBI Taxonomy" id="36200"/>
    <lineage>
        <taxon>Eukaryota</taxon>
        <taxon>Metazoa</taxon>
        <taxon>Chordata</taxon>
        <taxon>Craniata</taxon>
        <taxon>Vertebrata</taxon>
        <taxon>Euteleostomi</taxon>
        <taxon>Actinopterygii</taxon>
        <taxon>Neopterygii</taxon>
        <taxon>Teleostei</taxon>
        <taxon>Neoteleostei</taxon>
        <taxon>Acanthomorphata</taxon>
        <taxon>Eupercaria</taxon>
        <taxon>Perciformes</taxon>
        <taxon>Notothenioidei</taxon>
        <taxon>Nototheniidae</taxon>
        <taxon>Dissostichus</taxon>
    </lineage>
</organism>
<evidence type="ECO:0000313" key="2">
    <source>
        <dbReference type="EMBL" id="KAF3838760.1"/>
    </source>
</evidence>
<dbReference type="EMBL" id="JAAKFY010000022">
    <property type="protein sequence ID" value="KAF3838760.1"/>
    <property type="molecule type" value="Genomic_DNA"/>
</dbReference>
<dbReference type="GO" id="GO:0004155">
    <property type="term" value="F:6,7-dihydropteridine reductase activity"/>
    <property type="evidence" value="ECO:0007669"/>
    <property type="project" value="TreeGrafter"/>
</dbReference>
<evidence type="ECO:0000256" key="1">
    <source>
        <dbReference type="SAM" id="MobiDB-lite"/>
    </source>
</evidence>
<dbReference type="GO" id="GO:0006559">
    <property type="term" value="P:L-phenylalanine catabolic process"/>
    <property type="evidence" value="ECO:0007669"/>
    <property type="project" value="TreeGrafter"/>
</dbReference>
<dbReference type="GO" id="GO:0070402">
    <property type="term" value="F:NADPH binding"/>
    <property type="evidence" value="ECO:0007669"/>
    <property type="project" value="TreeGrafter"/>
</dbReference>
<dbReference type="GO" id="GO:0070404">
    <property type="term" value="F:NADH binding"/>
    <property type="evidence" value="ECO:0007669"/>
    <property type="project" value="TreeGrafter"/>
</dbReference>
<dbReference type="GO" id="GO:0006729">
    <property type="term" value="P:tetrahydrobiopterin biosynthetic process"/>
    <property type="evidence" value="ECO:0007669"/>
    <property type="project" value="TreeGrafter"/>
</dbReference>
<sequence>MWKQSVWTSTISSHLAALHLKPNGLLTLAGAKAALSGTGGMGYGMAKLLFNSCVRASQRRTVDAFGGRCCGDTTNFLHLGHRSGPSGFRQPDAADHLRGGDTGRGSAVKTERT</sequence>
<comment type="caution">
    <text evidence="2">The sequence shown here is derived from an EMBL/GenBank/DDBJ whole genome shotgun (WGS) entry which is preliminary data.</text>
</comment>
<dbReference type="OrthoDB" id="1204at2759"/>
<keyword evidence="3" id="KW-1185">Reference proteome</keyword>
<name>A0A7J5XP20_DISMA</name>
<reference evidence="2 3" key="1">
    <citation type="submission" date="2020-03" db="EMBL/GenBank/DDBJ databases">
        <title>Dissostichus mawsoni Genome sequencing and assembly.</title>
        <authorList>
            <person name="Park H."/>
        </authorList>
    </citation>
    <scope>NUCLEOTIDE SEQUENCE [LARGE SCALE GENOMIC DNA]</scope>
    <source>
        <strain evidence="2">DM0001</strain>
        <tissue evidence="2">Muscle</tissue>
    </source>
</reference>
<feature type="region of interest" description="Disordered" evidence="1">
    <location>
        <begin position="81"/>
        <end position="113"/>
    </location>
</feature>
<dbReference type="AlphaFoldDB" id="A0A7J5XP20"/>
<dbReference type="Proteomes" id="UP000518266">
    <property type="component" value="Unassembled WGS sequence"/>
</dbReference>